<dbReference type="KEGG" id="fsm:CCS41_08825"/>
<protein>
    <submittedName>
        <fullName evidence="1">Uncharacterized protein</fullName>
    </submittedName>
</protein>
<dbReference type="AlphaFoldDB" id="A0A2U8I5V5"/>
<evidence type="ECO:0000313" key="1">
    <source>
        <dbReference type="EMBL" id="AWK14553.1"/>
    </source>
</evidence>
<proteinExistence type="predicted"/>
<gene>
    <name evidence="1" type="ORF">CCS41_08825</name>
</gene>
<evidence type="ECO:0000313" key="2">
    <source>
        <dbReference type="Proteomes" id="UP000261875"/>
    </source>
</evidence>
<name>A0A2U8I5V5_9GAMM</name>
<sequence length="69" mass="7662">MAGLARLTIKKVWGFYIDEKVISVIKAECCQIAASRLMGNRIFQDPAALLLFYAKNNANQSNTDGAREL</sequence>
<accession>A0A2U8I5V5</accession>
<reference evidence="1 2" key="1">
    <citation type="submission" date="2017-05" db="EMBL/GenBank/DDBJ databases">
        <title>Genome sequence of Candidatus Fukatsuia symbiotica and Candidatus Hamiltonella defensa from Acyrthosiphon pisum strain 5D.</title>
        <authorList>
            <person name="Patel V.A."/>
            <person name="Chevignon G."/>
            <person name="Russell J.A."/>
            <person name="Oliver K.M."/>
        </authorList>
    </citation>
    <scope>NUCLEOTIDE SEQUENCE [LARGE SCALE GENOMIC DNA]</scope>
    <source>
        <strain evidence="1 2">5D</strain>
    </source>
</reference>
<organism evidence="1 2">
    <name type="scientific">Candidatus Fukatsuia symbiotica</name>
    <dbReference type="NCBI Taxonomy" id="1878942"/>
    <lineage>
        <taxon>Bacteria</taxon>
        <taxon>Pseudomonadati</taxon>
        <taxon>Pseudomonadota</taxon>
        <taxon>Gammaproteobacteria</taxon>
        <taxon>Enterobacterales</taxon>
        <taxon>Yersiniaceae</taxon>
        <taxon>Candidatus Fukatsuia</taxon>
    </lineage>
</organism>
<dbReference type="EMBL" id="CP021659">
    <property type="protein sequence ID" value="AWK14553.1"/>
    <property type="molecule type" value="Genomic_DNA"/>
</dbReference>
<dbReference type="Proteomes" id="UP000261875">
    <property type="component" value="Chromosome"/>
</dbReference>
<keyword evidence="2" id="KW-1185">Reference proteome</keyword>